<evidence type="ECO:0000313" key="1">
    <source>
        <dbReference type="EMBL" id="PIO97926.1"/>
    </source>
</evidence>
<evidence type="ECO:0008006" key="3">
    <source>
        <dbReference type="Google" id="ProtNLM"/>
    </source>
</evidence>
<dbReference type="AlphaFoldDB" id="A0A2G9WT90"/>
<protein>
    <recommendedName>
        <fullName evidence="3">Alpha/beta hydrolase</fullName>
    </recommendedName>
</protein>
<sequence length="205" mass="21941">MATLILPGWQGSGPEHWQAHWLDLMDRTVLVRQRDWNRPDLGDWLDAAVKAIERHPNPILVGHSLGAILIAHLASRYPELPIAGALLVAPADVDNQADGLPALASFAPIPTGPFGFPAIVVGSRNDPWMPSARARILARMWEAEYVDAGRAGHINAATDLGAWPEGQRLLARLTSVARHRSLALGSGFCGGAVRKAIFPPAAAAN</sequence>
<dbReference type="Proteomes" id="UP000231070">
    <property type="component" value="Unassembled WGS sequence"/>
</dbReference>
<organism evidence="1 2">
    <name type="scientific">Pleomorphomonas carboxyditropha</name>
    <dbReference type="NCBI Taxonomy" id="2023338"/>
    <lineage>
        <taxon>Bacteria</taxon>
        <taxon>Pseudomonadati</taxon>
        <taxon>Pseudomonadota</taxon>
        <taxon>Alphaproteobacteria</taxon>
        <taxon>Hyphomicrobiales</taxon>
        <taxon>Pleomorphomonadaceae</taxon>
        <taxon>Pleomorphomonas</taxon>
    </lineage>
</organism>
<reference evidence="1 2" key="1">
    <citation type="submission" date="2017-08" db="EMBL/GenBank/DDBJ databases">
        <title>Pleomorphomonas carboxidotrophicus sp. nov., a new mesophilic hydrogenogenic carboxidotroph.</title>
        <authorList>
            <person name="Esquivel-Elizondo S."/>
            <person name="Krajmalnik-Brown R."/>
            <person name="Maldonado J."/>
        </authorList>
    </citation>
    <scope>NUCLEOTIDE SEQUENCE [LARGE SCALE GENOMIC DNA]</scope>
    <source>
        <strain evidence="1 2">SVCO-16</strain>
    </source>
</reference>
<dbReference type="SUPFAM" id="SSF53474">
    <property type="entry name" value="alpha/beta-Hydrolases"/>
    <property type="match status" value="1"/>
</dbReference>
<dbReference type="RefSeq" id="WP_100081791.1">
    <property type="nucleotide sequence ID" value="NZ_NQVN01000013.1"/>
</dbReference>
<dbReference type="EMBL" id="NQVN01000013">
    <property type="protein sequence ID" value="PIO97926.1"/>
    <property type="molecule type" value="Genomic_DNA"/>
</dbReference>
<gene>
    <name evidence="1" type="ORF">CJ014_17520</name>
</gene>
<dbReference type="InterPro" id="IPR029058">
    <property type="entry name" value="AB_hydrolase_fold"/>
</dbReference>
<comment type="caution">
    <text evidence="1">The sequence shown here is derived from an EMBL/GenBank/DDBJ whole genome shotgun (WGS) entry which is preliminary data.</text>
</comment>
<keyword evidence="2" id="KW-1185">Reference proteome</keyword>
<dbReference type="OrthoDB" id="9804993at2"/>
<dbReference type="GO" id="GO:0016787">
    <property type="term" value="F:hydrolase activity"/>
    <property type="evidence" value="ECO:0007669"/>
    <property type="project" value="InterPro"/>
</dbReference>
<accession>A0A2G9WT90</accession>
<dbReference type="Gene3D" id="3.40.50.1820">
    <property type="entry name" value="alpha/beta hydrolase"/>
    <property type="match status" value="1"/>
</dbReference>
<dbReference type="Pfam" id="PF06821">
    <property type="entry name" value="Ser_hydrolase"/>
    <property type="match status" value="1"/>
</dbReference>
<name>A0A2G9WT90_9HYPH</name>
<proteinExistence type="predicted"/>
<dbReference type="InterPro" id="IPR010662">
    <property type="entry name" value="RBBP9/YdeN"/>
</dbReference>
<evidence type="ECO:0000313" key="2">
    <source>
        <dbReference type="Proteomes" id="UP000231070"/>
    </source>
</evidence>